<accession>A0ABS1H1V2</accession>
<evidence type="ECO:0000313" key="2">
    <source>
        <dbReference type="Proteomes" id="UP000618943"/>
    </source>
</evidence>
<reference evidence="1 2" key="1">
    <citation type="submission" date="2020-12" db="EMBL/GenBank/DDBJ databases">
        <title>YIM B01967 draft genome.</title>
        <authorList>
            <person name="Yan X."/>
        </authorList>
    </citation>
    <scope>NUCLEOTIDE SEQUENCE [LARGE SCALE GENOMIC DNA]</scope>
    <source>
        <strain evidence="1 2">YIM B01967</strain>
    </source>
</reference>
<dbReference type="SUPFAM" id="SSF50630">
    <property type="entry name" value="Acid proteases"/>
    <property type="match status" value="1"/>
</dbReference>
<dbReference type="RefSeq" id="WP_200747501.1">
    <property type="nucleotide sequence ID" value="NZ_JAEOAH010000001.1"/>
</dbReference>
<dbReference type="InterPro" id="IPR021109">
    <property type="entry name" value="Peptidase_aspartic_dom_sf"/>
</dbReference>
<organism evidence="1 2">
    <name type="scientific">Viridibacillus soli</name>
    <dbReference type="NCBI Taxonomy" id="2798301"/>
    <lineage>
        <taxon>Bacteria</taxon>
        <taxon>Bacillati</taxon>
        <taxon>Bacillota</taxon>
        <taxon>Bacilli</taxon>
        <taxon>Bacillales</taxon>
        <taxon>Caryophanaceae</taxon>
        <taxon>Viridibacillus</taxon>
    </lineage>
</organism>
<keyword evidence="2" id="KW-1185">Reference proteome</keyword>
<proteinExistence type="predicted"/>
<protein>
    <submittedName>
        <fullName evidence="1">Retropepsin-like domain-containing protein</fullName>
    </submittedName>
</protein>
<name>A0ABS1H1V2_9BACL</name>
<evidence type="ECO:0000313" key="1">
    <source>
        <dbReference type="EMBL" id="MBK3493381.1"/>
    </source>
</evidence>
<gene>
    <name evidence="1" type="ORF">JFL43_00545</name>
</gene>
<comment type="caution">
    <text evidence="1">The sequence shown here is derived from an EMBL/GenBank/DDBJ whole genome shotgun (WGS) entry which is preliminary data.</text>
</comment>
<dbReference type="Pfam" id="PF13650">
    <property type="entry name" value="Asp_protease_2"/>
    <property type="match status" value="1"/>
</dbReference>
<dbReference type="Proteomes" id="UP000618943">
    <property type="component" value="Unassembled WGS sequence"/>
</dbReference>
<dbReference type="EMBL" id="JAEOAH010000001">
    <property type="protein sequence ID" value="MBK3493381.1"/>
    <property type="molecule type" value="Genomic_DNA"/>
</dbReference>
<sequence length="385" mass="43718">MKVIEELERFHFATVEMDDEHTEFESALKLITDGKDGLAAEKLKHLYCDSQGLSLRGLCAQILFELYFVKSEWKQIELLGLFDEPSIEKSNRLIAKACSQFEQTTFIFQNNQICIPMQLSRSGSPTIEVMINGHKKCFWLDTGAMMTVISNSLAKDCHINLIKDKEFQVEGSTDQSSGTDLALIDSIVIKDLSIRNQPTLVLMDDLLTIQNPDTKEIMIIDGIIGWDIIQHIYLEIDYSQDKVTIQKPKRKDDAENNLFFCGYPILKVKSKNQVPLFFGLDTGANKSHFGQPLLSKIGNLKIEKRFVQTGGIGGEIEREIDSLENLIVYLNDDQSISLHNVRKVLIELATFFKLDGVFGSDIAKDGRLIIDYTNRKIELLPIKKY</sequence>
<dbReference type="Gene3D" id="2.40.70.10">
    <property type="entry name" value="Acid Proteases"/>
    <property type="match status" value="2"/>
</dbReference>